<comment type="caution">
    <text evidence="3">The sequence shown here is derived from an EMBL/GenBank/DDBJ whole genome shotgun (WGS) entry which is preliminary data.</text>
</comment>
<keyword evidence="4" id="KW-1185">Reference proteome</keyword>
<dbReference type="EMBL" id="ACIL03000017">
    <property type="protein sequence ID" value="ESL02081.1"/>
    <property type="molecule type" value="Genomic_DNA"/>
</dbReference>
<keyword evidence="2" id="KW-0812">Transmembrane</keyword>
<sequence>MNHSYSNLISQELKNKLNLSLPAYALSKVKGAIKIMVKKIIVLCAFTVMLFGCGGQTAPKASLKTTSSANTTDLDNTITTSASSKNPADNSGSEKNISETTDETPSFINPSGKTLIKRILTPEGYKRIKAKKGSFSAFLRNYKLKPDGSPVLLYNGNEKGNQSAHIAVFKLPIENEDLQQCADSIMRIYGEYYYKNKAYNKITFPLGTGFVADFDKWRRGYAISINGNSISWVASYKNNSSYDSFKRFMRIVFAYSGTLNMDYASKKIKLSQARVGDIFIRGGSPGHVVMIADICKNAEGKKAYLLAQGYLPAQEFQVLKNPLHEEDPWYYEEEIKYPLRTPEYSFEKGSLRRYK</sequence>
<dbReference type="HOGENOM" id="CLU_066824_0_0_9"/>
<evidence type="ECO:0000256" key="1">
    <source>
        <dbReference type="SAM" id="MobiDB-lite"/>
    </source>
</evidence>
<keyword evidence="2" id="KW-1133">Transmembrane helix</keyword>
<dbReference type="Pfam" id="PF16138">
    <property type="entry name" value="DUF4846"/>
    <property type="match status" value="1"/>
</dbReference>
<keyword evidence="2" id="KW-0472">Membrane</keyword>
<gene>
    <name evidence="3" type="ORF">GCWU0000282_002900</name>
</gene>
<evidence type="ECO:0000313" key="3">
    <source>
        <dbReference type="EMBL" id="ESL02081.1"/>
    </source>
</evidence>
<feature type="compositionally biased region" description="Polar residues" evidence="1">
    <location>
        <begin position="63"/>
        <end position="109"/>
    </location>
</feature>
<protein>
    <recommendedName>
        <fullName evidence="5">DUF4846 domain-containing protein</fullName>
    </recommendedName>
</protein>
<dbReference type="InterPro" id="IPR032315">
    <property type="entry name" value="DUF4846"/>
</dbReference>
<evidence type="ECO:0000256" key="2">
    <source>
        <dbReference type="SAM" id="Phobius"/>
    </source>
</evidence>
<organism evidence="3 4">
    <name type="scientific">Catonella morbi ATCC 51271</name>
    <dbReference type="NCBI Taxonomy" id="592026"/>
    <lineage>
        <taxon>Bacteria</taxon>
        <taxon>Bacillati</taxon>
        <taxon>Bacillota</taxon>
        <taxon>Clostridia</taxon>
        <taxon>Lachnospirales</taxon>
        <taxon>Lachnospiraceae</taxon>
        <taxon>Catonella</taxon>
    </lineage>
</organism>
<reference evidence="3 4" key="1">
    <citation type="submission" date="2013-06" db="EMBL/GenBank/DDBJ databases">
        <authorList>
            <person name="Weinstock G."/>
            <person name="Sodergren E."/>
            <person name="Clifton S."/>
            <person name="Fulton L."/>
            <person name="Fulton B."/>
            <person name="Courtney L."/>
            <person name="Fronick C."/>
            <person name="Harrison M."/>
            <person name="Strong C."/>
            <person name="Farmer C."/>
            <person name="Delahaunty K."/>
            <person name="Markovic C."/>
            <person name="Hall O."/>
            <person name="Minx P."/>
            <person name="Tomlinson C."/>
            <person name="Mitreva M."/>
            <person name="Nelson J."/>
            <person name="Hou S."/>
            <person name="Wollam A."/>
            <person name="Pepin K.H."/>
            <person name="Johnson M."/>
            <person name="Bhonagiri V."/>
            <person name="Nash W.E."/>
            <person name="Warren W."/>
            <person name="Chinwalla A."/>
            <person name="Mardis E.R."/>
            <person name="Wilson R.K."/>
        </authorList>
    </citation>
    <scope>NUCLEOTIDE SEQUENCE [LARGE SCALE GENOMIC DNA]</scope>
    <source>
        <strain evidence="3 4">ATCC 51271</strain>
    </source>
</reference>
<dbReference type="Proteomes" id="UP000018227">
    <property type="component" value="Unassembled WGS sequence"/>
</dbReference>
<feature type="transmembrane region" description="Helical" evidence="2">
    <location>
        <begin position="40"/>
        <end position="58"/>
    </location>
</feature>
<dbReference type="AlphaFoldDB" id="V2Y333"/>
<evidence type="ECO:0008006" key="5">
    <source>
        <dbReference type="Google" id="ProtNLM"/>
    </source>
</evidence>
<dbReference type="eggNOG" id="ENOG502Z85F">
    <property type="taxonomic scope" value="Bacteria"/>
</dbReference>
<feature type="region of interest" description="Disordered" evidence="1">
    <location>
        <begin position="59"/>
        <end position="109"/>
    </location>
</feature>
<proteinExistence type="predicted"/>
<evidence type="ECO:0000313" key="4">
    <source>
        <dbReference type="Proteomes" id="UP000018227"/>
    </source>
</evidence>
<name>V2Y333_9FIRM</name>
<accession>V2Y333</accession>